<evidence type="ECO:0000256" key="2">
    <source>
        <dbReference type="SAM" id="SignalP"/>
    </source>
</evidence>
<dbReference type="Proteomes" id="UP000053732">
    <property type="component" value="Unassembled WGS sequence"/>
</dbReference>
<accession>A0A0G4PFT5</accession>
<protein>
    <submittedName>
        <fullName evidence="3">Phosphoesterase</fullName>
    </submittedName>
</protein>
<organism evidence="3 4">
    <name type="scientific">Penicillium camemberti (strain FM 013)</name>
    <dbReference type="NCBI Taxonomy" id="1429867"/>
    <lineage>
        <taxon>Eukaryota</taxon>
        <taxon>Fungi</taxon>
        <taxon>Dikarya</taxon>
        <taxon>Ascomycota</taxon>
        <taxon>Pezizomycotina</taxon>
        <taxon>Eurotiomycetes</taxon>
        <taxon>Eurotiomycetidae</taxon>
        <taxon>Eurotiales</taxon>
        <taxon>Aspergillaceae</taxon>
        <taxon>Penicillium</taxon>
    </lineage>
</organism>
<dbReference type="EMBL" id="HG793147">
    <property type="protein sequence ID" value="CRL25194.1"/>
    <property type="molecule type" value="Genomic_DNA"/>
</dbReference>
<keyword evidence="4" id="KW-1185">Reference proteome</keyword>
<dbReference type="FunFam" id="3.40.720.10:FF:000052">
    <property type="entry name" value="Phosphatidylglycerol specific phospholipase, putative"/>
    <property type="match status" value="1"/>
</dbReference>
<sequence>MNLGALLGLLTLAAAAVSADAKPQKSPHSSDSIANLKNKIKNVVILEMENRSVDNLLGGQTLKGLENPINNGPFCNPYNLTDPSAGNVCSSAKDFDSVLDDPDHSVTGNNIEFYGTFAPSNVHIAEGKITPTQHGFVHEQLRSYGDDADKAYLAKQVINYYIEDEVPVMTTLVQNYLTFNHWHSDHPGPTNPNRAFVLSGTSAGHGTNDDAFNPDVHALTQRSIFQQLSETNHTWKNYYTSPSMVDAYFFDWTFTSGNSDKAVPLDNFYADAAAGALPEFSFVDPSCCGVGTNSMHPTGLVSEGETLIKNVYDALRSSPQWEETLLILTFDETGGFHDHVPPPLATRPDDLTYTEIAPSGEKYTFSFDRLGGRVPTLLISPWISKGQVEQKGTNSDGEVVSYSASSILRTLGYLWDFEPFTPRVGSSPSFEHLIQNTARTDTPVKLPVPKAFRKAEI</sequence>
<dbReference type="PANTHER" id="PTHR31956">
    <property type="entry name" value="NON-SPECIFIC PHOSPHOLIPASE C4-RELATED"/>
    <property type="match status" value="1"/>
</dbReference>
<feature type="chain" id="PRO_5005195648" evidence="2">
    <location>
        <begin position="22"/>
        <end position="457"/>
    </location>
</feature>
<keyword evidence="1" id="KW-0378">Hydrolase</keyword>
<dbReference type="STRING" id="1429867.A0A0G4PFT5"/>
<dbReference type="InterPro" id="IPR017850">
    <property type="entry name" value="Alkaline_phosphatase_core_sf"/>
</dbReference>
<reference evidence="3 4" key="1">
    <citation type="journal article" date="2014" name="Nat. Commun.">
        <title>Multiple recent horizontal transfers of a large genomic region in cheese making fungi.</title>
        <authorList>
            <person name="Cheeseman K."/>
            <person name="Ropars J."/>
            <person name="Renault P."/>
            <person name="Dupont J."/>
            <person name="Gouzy J."/>
            <person name="Branca A."/>
            <person name="Abraham A.L."/>
            <person name="Ceppi M."/>
            <person name="Conseiller E."/>
            <person name="Debuchy R."/>
            <person name="Malagnac F."/>
            <person name="Goarin A."/>
            <person name="Silar P."/>
            <person name="Lacoste S."/>
            <person name="Sallet E."/>
            <person name="Bensimon A."/>
            <person name="Giraud T."/>
            <person name="Brygoo Y."/>
        </authorList>
    </citation>
    <scope>NUCLEOTIDE SEQUENCE [LARGE SCALE GENOMIC DNA]</scope>
    <source>
        <strain evidence="4">FM 013</strain>
    </source>
</reference>
<dbReference type="PANTHER" id="PTHR31956:SF24">
    <property type="entry name" value="PHOSPHOESTERASE SUPERFAMILY PROTEIN (AFU_ORTHOLOGUE AFUA_1G17590)"/>
    <property type="match status" value="1"/>
</dbReference>
<evidence type="ECO:0000313" key="3">
    <source>
        <dbReference type="EMBL" id="CRL25194.1"/>
    </source>
</evidence>
<proteinExistence type="predicted"/>
<dbReference type="Gene3D" id="3.40.720.10">
    <property type="entry name" value="Alkaline Phosphatase, subunit A"/>
    <property type="match status" value="1"/>
</dbReference>
<name>A0A0G4PFT5_PENC3</name>
<feature type="signal peptide" evidence="2">
    <location>
        <begin position="1"/>
        <end position="21"/>
    </location>
</feature>
<evidence type="ECO:0000313" key="4">
    <source>
        <dbReference type="Proteomes" id="UP000053732"/>
    </source>
</evidence>
<dbReference type="AlphaFoldDB" id="A0A0G4PFT5"/>
<gene>
    <name evidence="3" type="ORF">PCAMFM013_S014g000090</name>
</gene>
<evidence type="ECO:0000256" key="1">
    <source>
        <dbReference type="ARBA" id="ARBA00022801"/>
    </source>
</evidence>
<dbReference type="GO" id="GO:0016788">
    <property type="term" value="F:hydrolase activity, acting on ester bonds"/>
    <property type="evidence" value="ECO:0007669"/>
    <property type="project" value="InterPro"/>
</dbReference>
<dbReference type="InterPro" id="IPR007312">
    <property type="entry name" value="Phosphoesterase"/>
</dbReference>
<dbReference type="SUPFAM" id="SSF53649">
    <property type="entry name" value="Alkaline phosphatase-like"/>
    <property type="match status" value="1"/>
</dbReference>
<dbReference type="Pfam" id="PF04185">
    <property type="entry name" value="Phosphoesterase"/>
    <property type="match status" value="1"/>
</dbReference>
<keyword evidence="2" id="KW-0732">Signal</keyword>
<dbReference type="GO" id="GO:0009395">
    <property type="term" value="P:phospholipid catabolic process"/>
    <property type="evidence" value="ECO:0007669"/>
    <property type="project" value="TreeGrafter"/>
</dbReference>